<sequence>MTEQNVLRSSSDRFLICFILLDFQDGYNNIASDTGNGIRHIKASRRMTEKTSIPFISYNETSNSEFFYSEAFALKYKLFPHSTLGISSTLSKLCRFN</sequence>
<name>A0A1J1HXS8_9DIPT</name>
<gene>
    <name evidence="1" type="ORF">CLUMA_CG005000</name>
</gene>
<evidence type="ECO:0000313" key="1">
    <source>
        <dbReference type="EMBL" id="CRK91326.1"/>
    </source>
</evidence>
<keyword evidence="2" id="KW-1185">Reference proteome</keyword>
<evidence type="ECO:0000313" key="2">
    <source>
        <dbReference type="Proteomes" id="UP000183832"/>
    </source>
</evidence>
<protein>
    <submittedName>
        <fullName evidence="1">CLUMA_CG005000, isoform A</fullName>
    </submittedName>
</protein>
<organism evidence="1 2">
    <name type="scientific">Clunio marinus</name>
    <dbReference type="NCBI Taxonomy" id="568069"/>
    <lineage>
        <taxon>Eukaryota</taxon>
        <taxon>Metazoa</taxon>
        <taxon>Ecdysozoa</taxon>
        <taxon>Arthropoda</taxon>
        <taxon>Hexapoda</taxon>
        <taxon>Insecta</taxon>
        <taxon>Pterygota</taxon>
        <taxon>Neoptera</taxon>
        <taxon>Endopterygota</taxon>
        <taxon>Diptera</taxon>
        <taxon>Nematocera</taxon>
        <taxon>Chironomoidea</taxon>
        <taxon>Chironomidae</taxon>
        <taxon>Clunio</taxon>
    </lineage>
</organism>
<dbReference type="Proteomes" id="UP000183832">
    <property type="component" value="Unassembled WGS sequence"/>
</dbReference>
<proteinExistence type="predicted"/>
<accession>A0A1J1HXS8</accession>
<dbReference type="EMBL" id="CVRI01000020">
    <property type="protein sequence ID" value="CRK91326.1"/>
    <property type="molecule type" value="Genomic_DNA"/>
</dbReference>
<reference evidence="1 2" key="1">
    <citation type="submission" date="2015-04" db="EMBL/GenBank/DDBJ databases">
        <authorList>
            <person name="Syromyatnikov M.Y."/>
            <person name="Popov V.N."/>
        </authorList>
    </citation>
    <scope>NUCLEOTIDE SEQUENCE [LARGE SCALE GENOMIC DNA]</scope>
</reference>
<dbReference type="AlphaFoldDB" id="A0A1J1HXS8"/>